<dbReference type="AlphaFoldDB" id="A0A8T0R6E7"/>
<reference evidence="1" key="1">
    <citation type="submission" date="2020-05" db="EMBL/GenBank/DDBJ databases">
        <title>WGS assembly of Panicum virgatum.</title>
        <authorList>
            <person name="Lovell J.T."/>
            <person name="Jenkins J."/>
            <person name="Shu S."/>
            <person name="Juenger T.E."/>
            <person name="Schmutz J."/>
        </authorList>
    </citation>
    <scope>NUCLEOTIDE SEQUENCE</scope>
    <source>
        <strain evidence="1">AP13</strain>
    </source>
</reference>
<proteinExistence type="predicted"/>
<evidence type="ECO:0000313" key="2">
    <source>
        <dbReference type="Proteomes" id="UP000823388"/>
    </source>
</evidence>
<gene>
    <name evidence="1" type="ORF">PVAP13_6NG360450</name>
</gene>
<organism evidence="1 2">
    <name type="scientific">Panicum virgatum</name>
    <name type="common">Blackwell switchgrass</name>
    <dbReference type="NCBI Taxonomy" id="38727"/>
    <lineage>
        <taxon>Eukaryota</taxon>
        <taxon>Viridiplantae</taxon>
        <taxon>Streptophyta</taxon>
        <taxon>Embryophyta</taxon>
        <taxon>Tracheophyta</taxon>
        <taxon>Spermatophyta</taxon>
        <taxon>Magnoliopsida</taxon>
        <taxon>Liliopsida</taxon>
        <taxon>Poales</taxon>
        <taxon>Poaceae</taxon>
        <taxon>PACMAD clade</taxon>
        <taxon>Panicoideae</taxon>
        <taxon>Panicodae</taxon>
        <taxon>Paniceae</taxon>
        <taxon>Panicinae</taxon>
        <taxon>Panicum</taxon>
        <taxon>Panicum sect. Hiantes</taxon>
    </lineage>
</organism>
<dbReference type="Proteomes" id="UP000823388">
    <property type="component" value="Chromosome 6N"/>
</dbReference>
<name>A0A8T0R6E7_PANVG</name>
<comment type="caution">
    <text evidence="1">The sequence shown here is derived from an EMBL/GenBank/DDBJ whole genome shotgun (WGS) entry which is preliminary data.</text>
</comment>
<keyword evidence="2" id="KW-1185">Reference proteome</keyword>
<protein>
    <submittedName>
        <fullName evidence="1">Uncharacterized protein</fullName>
    </submittedName>
</protein>
<sequence length="114" mass="12891">MQSRALRRGRSGLGLGERLAQLGGSRRAGWRRSQARRIGRGWTRGCPGAPDALVERCGSFAVSGDRRKQPPIHLRSTRITRWRRRRERVGRKAGEETALAYQCDFSLFLSRTGI</sequence>
<dbReference type="EMBL" id="CM029048">
    <property type="protein sequence ID" value="KAG2580708.1"/>
    <property type="molecule type" value="Genomic_DNA"/>
</dbReference>
<accession>A0A8T0R6E7</accession>
<evidence type="ECO:0000313" key="1">
    <source>
        <dbReference type="EMBL" id="KAG2580708.1"/>
    </source>
</evidence>